<proteinExistence type="predicted"/>
<reference evidence="1 2" key="1">
    <citation type="submission" date="2020-04" db="EMBL/GenBank/DDBJ databases">
        <title>Molecular characterization of pseudomonads from Agaricus bisporus reveal novel blotch 2 pathogens in Western Europe.</title>
        <authorList>
            <person name="Taparia T."/>
            <person name="Krijger M."/>
            <person name="Haynes E."/>
            <person name="Elpinstone J.G."/>
            <person name="Noble R."/>
            <person name="Van Der Wolf J."/>
        </authorList>
    </citation>
    <scope>NUCLEOTIDE SEQUENCE [LARGE SCALE GENOMIC DNA]</scope>
    <source>
        <strain evidence="1 2">IPO3782</strain>
    </source>
</reference>
<dbReference type="RefSeq" id="WP_177042625.1">
    <property type="nucleotide sequence ID" value="NZ_JACAOQ010000005.1"/>
</dbReference>
<gene>
    <name evidence="1" type="ORF">HX822_07630</name>
</gene>
<accession>A0A7Y8EE00</accession>
<dbReference type="EMBL" id="JACARG010000014">
    <property type="protein sequence ID" value="NWE12802.1"/>
    <property type="molecule type" value="Genomic_DNA"/>
</dbReference>
<sequence>MGKRKTVWPTEREVRLRFILLAIIETACDRGVPIERLLLSYILLRNTPTPEQLWAAISDTLLLDQMRGFRFEPGSEADQLMRKLGDEAVTKRIGT</sequence>
<protein>
    <submittedName>
        <fullName evidence="1">Uncharacterized protein</fullName>
    </submittedName>
</protein>
<evidence type="ECO:0000313" key="2">
    <source>
        <dbReference type="Proteomes" id="UP000531950"/>
    </source>
</evidence>
<comment type="caution">
    <text evidence="1">The sequence shown here is derived from an EMBL/GenBank/DDBJ whole genome shotgun (WGS) entry which is preliminary data.</text>
</comment>
<dbReference type="Proteomes" id="UP000531950">
    <property type="component" value="Unassembled WGS sequence"/>
</dbReference>
<organism evidence="1 2">
    <name type="scientific">Pseudomonas yamanorum</name>
    <dbReference type="NCBI Taxonomy" id="515393"/>
    <lineage>
        <taxon>Bacteria</taxon>
        <taxon>Pseudomonadati</taxon>
        <taxon>Pseudomonadota</taxon>
        <taxon>Gammaproteobacteria</taxon>
        <taxon>Pseudomonadales</taxon>
        <taxon>Pseudomonadaceae</taxon>
        <taxon>Pseudomonas</taxon>
    </lineage>
</organism>
<evidence type="ECO:0000313" key="1">
    <source>
        <dbReference type="EMBL" id="NWE12802.1"/>
    </source>
</evidence>
<dbReference type="AlphaFoldDB" id="A0A7Y8EE00"/>
<name>A0A7Y8EE00_9PSED</name>